<dbReference type="EMBL" id="PDNA01000346">
    <property type="protein sequence ID" value="PGG96749.1"/>
    <property type="molecule type" value="Genomic_DNA"/>
</dbReference>
<sequence length="218" mass="24451">MNMKSTPAPLSLGPPHVSEDQLSPICHRANSNYAEYVSDGILFRVCLLNAKLDYEVAQAVQAANSCIAKHGPLILAADLAYILNANRDSEWARSELLFDIQSNCRDKLQNWEKQQPNQWKDMKVLDKREVASWRVACSLGRPSTVYLDEADQYTKRGHPYSARITDLHWSSPGSGELVVKVENGRGGRRFGIYFDTPLHHHSDVSPLPPSPVPTEIEQ</sequence>
<gene>
    <name evidence="1" type="ORF">AJ80_09793</name>
</gene>
<reference evidence="1 2" key="1">
    <citation type="submission" date="2017-10" db="EMBL/GenBank/DDBJ databases">
        <title>Comparative genomics in systemic dimorphic fungi from Ajellomycetaceae.</title>
        <authorList>
            <person name="Munoz J.F."/>
            <person name="Mcewen J.G."/>
            <person name="Clay O.K."/>
            <person name="Cuomo C.A."/>
        </authorList>
    </citation>
    <scope>NUCLEOTIDE SEQUENCE [LARGE SCALE GENOMIC DNA]</scope>
    <source>
        <strain evidence="1 2">UAMH7299</strain>
    </source>
</reference>
<proteinExistence type="predicted"/>
<keyword evidence="2" id="KW-1185">Reference proteome</keyword>
<evidence type="ECO:0000313" key="1">
    <source>
        <dbReference type="EMBL" id="PGG96749.1"/>
    </source>
</evidence>
<dbReference type="AlphaFoldDB" id="A0A2B7WJN8"/>
<organism evidence="1 2">
    <name type="scientific">Polytolypa hystricis (strain UAMH7299)</name>
    <dbReference type="NCBI Taxonomy" id="1447883"/>
    <lineage>
        <taxon>Eukaryota</taxon>
        <taxon>Fungi</taxon>
        <taxon>Dikarya</taxon>
        <taxon>Ascomycota</taxon>
        <taxon>Pezizomycotina</taxon>
        <taxon>Eurotiomycetes</taxon>
        <taxon>Eurotiomycetidae</taxon>
        <taxon>Onygenales</taxon>
        <taxon>Onygenales incertae sedis</taxon>
        <taxon>Polytolypa</taxon>
    </lineage>
</organism>
<protein>
    <submittedName>
        <fullName evidence="1">Uncharacterized protein</fullName>
    </submittedName>
</protein>
<accession>A0A2B7WJN8</accession>
<dbReference type="Proteomes" id="UP000224634">
    <property type="component" value="Unassembled WGS sequence"/>
</dbReference>
<comment type="caution">
    <text evidence="1">The sequence shown here is derived from an EMBL/GenBank/DDBJ whole genome shotgun (WGS) entry which is preliminary data.</text>
</comment>
<name>A0A2B7WJN8_POLH7</name>
<evidence type="ECO:0000313" key="2">
    <source>
        <dbReference type="Proteomes" id="UP000224634"/>
    </source>
</evidence>